<name>A0A8H6C689_9LECA</name>
<evidence type="ECO:0000313" key="3">
    <source>
        <dbReference type="Proteomes" id="UP000593566"/>
    </source>
</evidence>
<evidence type="ECO:0000313" key="2">
    <source>
        <dbReference type="EMBL" id="KAF6217421.1"/>
    </source>
</evidence>
<feature type="compositionally biased region" description="Basic and acidic residues" evidence="1">
    <location>
        <begin position="134"/>
        <end position="145"/>
    </location>
</feature>
<keyword evidence="3" id="KW-1185">Reference proteome</keyword>
<dbReference type="EMBL" id="JACCJB010000028">
    <property type="protein sequence ID" value="KAF6217421.1"/>
    <property type="molecule type" value="Genomic_DNA"/>
</dbReference>
<gene>
    <name evidence="2" type="ORF">HO133_006891</name>
</gene>
<protein>
    <recommendedName>
        <fullName evidence="4">Glycine zipper 2TM domain-containing protein</fullName>
    </recommendedName>
</protein>
<evidence type="ECO:0008006" key="4">
    <source>
        <dbReference type="Google" id="ProtNLM"/>
    </source>
</evidence>
<dbReference type="PANTHER" id="PTHR37014">
    <property type="entry name" value="EXPRESSION LETHALITY PROTEIN HEL10, PUTATIVE (AFU_ORTHOLOGUE AFUA_1G06580)-RELATED"/>
    <property type="match status" value="1"/>
</dbReference>
<proteinExistence type="predicted"/>
<sequence>MSDPYNQQSQYGGYQGQPKHQNYNQQSYNQQAYGQQGYPQQGYNQQQEYDQQVARYGQNHQQAAYGQEGQQQYGQQQQQAYQQPQYPQSEGQDGERGIGGAITGGLAGGFGGHQVGHGFLGAIGGAILGSFTEDKLRKHEQEKKKQGSRPHSAQGGRVGGGGFSESFSENVNFGGFGGKKN</sequence>
<dbReference type="RefSeq" id="XP_037146856.1">
    <property type="nucleotide sequence ID" value="XM_037297787.1"/>
</dbReference>
<evidence type="ECO:0000256" key="1">
    <source>
        <dbReference type="SAM" id="MobiDB-lite"/>
    </source>
</evidence>
<organism evidence="2 3">
    <name type="scientific">Letharia lupina</name>
    <dbReference type="NCBI Taxonomy" id="560253"/>
    <lineage>
        <taxon>Eukaryota</taxon>
        <taxon>Fungi</taxon>
        <taxon>Dikarya</taxon>
        <taxon>Ascomycota</taxon>
        <taxon>Pezizomycotina</taxon>
        <taxon>Lecanoromycetes</taxon>
        <taxon>OSLEUM clade</taxon>
        <taxon>Lecanoromycetidae</taxon>
        <taxon>Lecanorales</taxon>
        <taxon>Lecanorineae</taxon>
        <taxon>Parmeliaceae</taxon>
        <taxon>Letharia</taxon>
    </lineage>
</organism>
<dbReference type="Proteomes" id="UP000593566">
    <property type="component" value="Unassembled WGS sequence"/>
</dbReference>
<comment type="caution">
    <text evidence="2">The sequence shown here is derived from an EMBL/GenBank/DDBJ whole genome shotgun (WGS) entry which is preliminary data.</text>
</comment>
<feature type="compositionally biased region" description="Low complexity" evidence="1">
    <location>
        <begin position="61"/>
        <end position="88"/>
    </location>
</feature>
<feature type="region of interest" description="Disordered" evidence="1">
    <location>
        <begin position="134"/>
        <end position="181"/>
    </location>
</feature>
<feature type="region of interest" description="Disordered" evidence="1">
    <location>
        <begin position="1"/>
        <end position="105"/>
    </location>
</feature>
<reference evidence="2 3" key="1">
    <citation type="journal article" date="2020" name="Genomics">
        <title>Complete, high-quality genomes from long-read metagenomic sequencing of two wolf lichen thalli reveals enigmatic genome architecture.</title>
        <authorList>
            <person name="McKenzie S.K."/>
            <person name="Walston R.F."/>
            <person name="Allen J.L."/>
        </authorList>
    </citation>
    <scope>NUCLEOTIDE SEQUENCE [LARGE SCALE GENOMIC DNA]</scope>
    <source>
        <strain evidence="2">WasteWater1</strain>
    </source>
</reference>
<dbReference type="PANTHER" id="PTHR37014:SF1">
    <property type="entry name" value="EXPRESSION LETHALITY PROTEIN HEL10, PUTATIVE (AFU_ORTHOLOGUE AFUA_1G06580)-RELATED"/>
    <property type="match status" value="1"/>
</dbReference>
<dbReference type="AlphaFoldDB" id="A0A8H6C689"/>
<dbReference type="GeneID" id="59335291"/>
<accession>A0A8H6C689</accession>
<feature type="compositionally biased region" description="Low complexity" evidence="1">
    <location>
        <begin position="1"/>
        <end position="12"/>
    </location>
</feature>
<feature type="compositionally biased region" description="Low complexity" evidence="1">
    <location>
        <begin position="21"/>
        <end position="52"/>
    </location>
</feature>